<sequence>MEGTRRMNDEAVESRNKEEVPTECTMEVPLSLYLGGDDATTTLGSNITTALEAQLKKARTTPK</sequence>
<proteinExistence type="predicted"/>
<protein>
    <submittedName>
        <fullName evidence="2">Uncharacterized protein</fullName>
    </submittedName>
</protein>
<accession>A0A8S9V3R2</accession>
<feature type="compositionally biased region" description="Basic and acidic residues" evidence="1">
    <location>
        <begin position="1"/>
        <end position="20"/>
    </location>
</feature>
<name>A0A8S9V3R2_PHYIN</name>
<evidence type="ECO:0000313" key="3">
    <source>
        <dbReference type="Proteomes" id="UP000704712"/>
    </source>
</evidence>
<reference evidence="2" key="1">
    <citation type="submission" date="2020-03" db="EMBL/GenBank/DDBJ databases">
        <title>Hybrid Assembly of Korean Phytophthora infestans isolates.</title>
        <authorList>
            <person name="Prokchorchik M."/>
            <person name="Lee Y."/>
            <person name="Seo J."/>
            <person name="Cho J.-H."/>
            <person name="Park Y.-E."/>
            <person name="Jang D.-C."/>
            <person name="Im J.-S."/>
            <person name="Choi J.-G."/>
            <person name="Park H.-J."/>
            <person name="Lee G.-B."/>
            <person name="Lee Y.-G."/>
            <person name="Hong S.-Y."/>
            <person name="Cho K."/>
            <person name="Sohn K.H."/>
        </authorList>
    </citation>
    <scope>NUCLEOTIDE SEQUENCE</scope>
    <source>
        <strain evidence="2">KR_2_A2</strain>
    </source>
</reference>
<organism evidence="2 3">
    <name type="scientific">Phytophthora infestans</name>
    <name type="common">Potato late blight agent</name>
    <name type="synonym">Botrytis infestans</name>
    <dbReference type="NCBI Taxonomy" id="4787"/>
    <lineage>
        <taxon>Eukaryota</taxon>
        <taxon>Sar</taxon>
        <taxon>Stramenopiles</taxon>
        <taxon>Oomycota</taxon>
        <taxon>Peronosporomycetes</taxon>
        <taxon>Peronosporales</taxon>
        <taxon>Peronosporaceae</taxon>
        <taxon>Phytophthora</taxon>
    </lineage>
</organism>
<gene>
    <name evidence="2" type="ORF">GN958_ATG02996</name>
</gene>
<comment type="caution">
    <text evidence="2">The sequence shown here is derived from an EMBL/GenBank/DDBJ whole genome shotgun (WGS) entry which is preliminary data.</text>
</comment>
<evidence type="ECO:0000313" key="2">
    <source>
        <dbReference type="EMBL" id="KAF4147815.1"/>
    </source>
</evidence>
<evidence type="ECO:0000256" key="1">
    <source>
        <dbReference type="SAM" id="MobiDB-lite"/>
    </source>
</evidence>
<feature type="region of interest" description="Disordered" evidence="1">
    <location>
        <begin position="1"/>
        <end position="23"/>
    </location>
</feature>
<dbReference type="AlphaFoldDB" id="A0A8S9V3R2"/>
<dbReference type="EMBL" id="JAACNO010000410">
    <property type="protein sequence ID" value="KAF4147815.1"/>
    <property type="molecule type" value="Genomic_DNA"/>
</dbReference>
<dbReference type="Proteomes" id="UP000704712">
    <property type="component" value="Unassembled WGS sequence"/>
</dbReference>